<dbReference type="AlphaFoldDB" id="A0A6N2XD94"/>
<name>A0A6N2XD94_BACOV</name>
<gene>
    <name evidence="1" type="ORF">BOLFYP28_04208</name>
</gene>
<reference evidence="1" key="1">
    <citation type="submission" date="2019-11" db="EMBL/GenBank/DDBJ databases">
        <authorList>
            <person name="Feng L."/>
        </authorList>
    </citation>
    <scope>NUCLEOTIDE SEQUENCE</scope>
    <source>
        <strain evidence="1">BovatusLFYP28</strain>
    </source>
</reference>
<accession>A0A6N2XD94</accession>
<organism evidence="1">
    <name type="scientific">Bacteroides ovatus</name>
    <dbReference type="NCBI Taxonomy" id="28116"/>
    <lineage>
        <taxon>Bacteria</taxon>
        <taxon>Pseudomonadati</taxon>
        <taxon>Bacteroidota</taxon>
        <taxon>Bacteroidia</taxon>
        <taxon>Bacteroidales</taxon>
        <taxon>Bacteroidaceae</taxon>
        <taxon>Bacteroides</taxon>
    </lineage>
</organism>
<protein>
    <submittedName>
        <fullName evidence="1">Uncharacterized protein</fullName>
    </submittedName>
</protein>
<dbReference type="EMBL" id="CACRTD010000068">
    <property type="protein sequence ID" value="VYT52314.1"/>
    <property type="molecule type" value="Genomic_DNA"/>
</dbReference>
<proteinExistence type="predicted"/>
<sequence>MSEDNKQSIMNFRRFYASFNHLPCQGDREELKRQIVHEYTWGRTDSLREMSRDEYNACCEGLEKLTGRKDELKRRRSVCLRLMQRLGVDTTDWARINNFCQHPRIAGKPFARIGLEDLEALSVKLRTIERKGGLRQRKDVREPGGIAYVFIDPNAPKC</sequence>
<dbReference type="RefSeq" id="WP_195494142.1">
    <property type="nucleotide sequence ID" value="NZ_CACRTD010000068.1"/>
</dbReference>
<evidence type="ECO:0000313" key="1">
    <source>
        <dbReference type="EMBL" id="VYT52314.1"/>
    </source>
</evidence>